<dbReference type="InterPro" id="IPR011084">
    <property type="entry name" value="DRMBL"/>
</dbReference>
<evidence type="ECO:0000313" key="18">
    <source>
        <dbReference type="EMBL" id="PIK36963.1"/>
    </source>
</evidence>
<dbReference type="STRING" id="307972.A0A2G8JML2"/>
<evidence type="ECO:0000259" key="17">
    <source>
        <dbReference type="Pfam" id="PF07522"/>
    </source>
</evidence>
<evidence type="ECO:0000256" key="12">
    <source>
        <dbReference type="ARBA" id="ARBA00023204"/>
    </source>
</evidence>
<evidence type="ECO:0000256" key="1">
    <source>
        <dbReference type="ARBA" id="ARBA00001526"/>
    </source>
</evidence>
<dbReference type="GO" id="GO:0003684">
    <property type="term" value="F:damaged DNA binding"/>
    <property type="evidence" value="ECO:0007669"/>
    <property type="project" value="TreeGrafter"/>
</dbReference>
<evidence type="ECO:0000256" key="7">
    <source>
        <dbReference type="ARBA" id="ARBA00022722"/>
    </source>
</evidence>
<keyword evidence="6" id="KW-0158">Chromosome</keyword>
<dbReference type="FunFam" id="3.40.50.12650:FF:000003">
    <property type="entry name" value="DNA cross-link repair 1B"/>
    <property type="match status" value="1"/>
</dbReference>
<keyword evidence="8" id="KW-0227">DNA damage</keyword>
<keyword evidence="11" id="KW-0779">Telomere</keyword>
<reference evidence="18 19" key="1">
    <citation type="journal article" date="2017" name="PLoS Biol.">
        <title>The sea cucumber genome provides insights into morphological evolution and visceral regeneration.</title>
        <authorList>
            <person name="Zhang X."/>
            <person name="Sun L."/>
            <person name="Yuan J."/>
            <person name="Sun Y."/>
            <person name="Gao Y."/>
            <person name="Zhang L."/>
            <person name="Li S."/>
            <person name="Dai H."/>
            <person name="Hamel J.F."/>
            <person name="Liu C."/>
            <person name="Yu Y."/>
            <person name="Liu S."/>
            <person name="Lin W."/>
            <person name="Guo K."/>
            <person name="Jin S."/>
            <person name="Xu P."/>
            <person name="Storey K.B."/>
            <person name="Huan P."/>
            <person name="Zhang T."/>
            <person name="Zhou Y."/>
            <person name="Zhang J."/>
            <person name="Lin C."/>
            <person name="Li X."/>
            <person name="Xing L."/>
            <person name="Huo D."/>
            <person name="Sun M."/>
            <person name="Wang L."/>
            <person name="Mercier A."/>
            <person name="Li F."/>
            <person name="Yang H."/>
            <person name="Xiang J."/>
        </authorList>
    </citation>
    <scope>NUCLEOTIDE SEQUENCE [LARGE SCALE GENOMIC DNA]</scope>
    <source>
        <strain evidence="18">Shaxun</strain>
        <tissue evidence="18">Muscle</tissue>
    </source>
</reference>
<dbReference type="PANTHER" id="PTHR23240">
    <property type="entry name" value="DNA CROSS-LINK REPAIR PROTEIN PSO2/SNM1-RELATED"/>
    <property type="match status" value="1"/>
</dbReference>
<dbReference type="AlphaFoldDB" id="A0A2G8JML2"/>
<name>A0A2G8JML2_STIJA</name>
<evidence type="ECO:0000256" key="16">
    <source>
        <dbReference type="ARBA" id="ARBA00042738"/>
    </source>
</evidence>
<keyword evidence="13" id="KW-0539">Nucleus</keyword>
<gene>
    <name evidence="18" type="ORF">BSL78_26201</name>
</gene>
<dbReference type="Pfam" id="PF07522">
    <property type="entry name" value="DRMBL"/>
    <property type="match status" value="1"/>
</dbReference>
<evidence type="ECO:0000256" key="15">
    <source>
        <dbReference type="ARBA" id="ARBA00041693"/>
    </source>
</evidence>
<dbReference type="InterPro" id="IPR036866">
    <property type="entry name" value="RibonucZ/Hydroxyglut_hydro"/>
</dbReference>
<keyword evidence="7" id="KW-0540">Nuclease</keyword>
<comment type="similarity">
    <text evidence="4">Belongs to the DNA repair metallo-beta-lactamase (DRMBL) family.</text>
</comment>
<dbReference type="EMBL" id="MRZV01001586">
    <property type="protein sequence ID" value="PIK36963.1"/>
    <property type="molecule type" value="Genomic_DNA"/>
</dbReference>
<evidence type="ECO:0000256" key="13">
    <source>
        <dbReference type="ARBA" id="ARBA00023242"/>
    </source>
</evidence>
<dbReference type="EC" id="3.5.2.6" evidence="5"/>
<dbReference type="Proteomes" id="UP000230750">
    <property type="component" value="Unassembled WGS sequence"/>
</dbReference>
<dbReference type="Gene3D" id="3.60.15.10">
    <property type="entry name" value="Ribonuclease Z/Hydroxyacylglutathione hydrolase-like"/>
    <property type="match status" value="1"/>
</dbReference>
<dbReference type="Gene3D" id="3.40.50.12650">
    <property type="match status" value="1"/>
</dbReference>
<evidence type="ECO:0000256" key="5">
    <source>
        <dbReference type="ARBA" id="ARBA00012865"/>
    </source>
</evidence>
<dbReference type="GO" id="GO:0000723">
    <property type="term" value="P:telomere maintenance"/>
    <property type="evidence" value="ECO:0007669"/>
    <property type="project" value="TreeGrafter"/>
</dbReference>
<evidence type="ECO:0000313" key="19">
    <source>
        <dbReference type="Proteomes" id="UP000230750"/>
    </source>
</evidence>
<feature type="domain" description="DNA repair metallo-beta-lactamase" evidence="17">
    <location>
        <begin position="218"/>
        <end position="309"/>
    </location>
</feature>
<dbReference type="GO" id="GO:0035312">
    <property type="term" value="F:5'-3' DNA exonuclease activity"/>
    <property type="evidence" value="ECO:0007669"/>
    <property type="project" value="TreeGrafter"/>
</dbReference>
<comment type="catalytic activity">
    <reaction evidence="1">
        <text>a beta-lactam + H2O = a substituted beta-amino acid</text>
        <dbReference type="Rhea" id="RHEA:20401"/>
        <dbReference type="ChEBI" id="CHEBI:15377"/>
        <dbReference type="ChEBI" id="CHEBI:35627"/>
        <dbReference type="ChEBI" id="CHEBI:140347"/>
        <dbReference type="EC" id="3.5.2.6"/>
    </reaction>
</comment>
<keyword evidence="9" id="KW-0378">Hydrolase</keyword>
<evidence type="ECO:0000256" key="9">
    <source>
        <dbReference type="ARBA" id="ARBA00022801"/>
    </source>
</evidence>
<organism evidence="18 19">
    <name type="scientific">Stichopus japonicus</name>
    <name type="common">Sea cucumber</name>
    <dbReference type="NCBI Taxonomy" id="307972"/>
    <lineage>
        <taxon>Eukaryota</taxon>
        <taxon>Metazoa</taxon>
        <taxon>Echinodermata</taxon>
        <taxon>Eleutherozoa</taxon>
        <taxon>Echinozoa</taxon>
        <taxon>Holothuroidea</taxon>
        <taxon>Aspidochirotacea</taxon>
        <taxon>Aspidochirotida</taxon>
        <taxon>Stichopodidae</taxon>
        <taxon>Apostichopus</taxon>
    </lineage>
</organism>
<dbReference type="CDD" id="cd16273">
    <property type="entry name" value="SNM1A-1C-like_MBL-fold"/>
    <property type="match status" value="1"/>
</dbReference>
<evidence type="ECO:0000256" key="4">
    <source>
        <dbReference type="ARBA" id="ARBA00010304"/>
    </source>
</evidence>
<dbReference type="GO" id="GO:0006303">
    <property type="term" value="P:double-strand break repair via nonhomologous end joining"/>
    <property type="evidence" value="ECO:0007669"/>
    <property type="project" value="TreeGrafter"/>
</dbReference>
<dbReference type="OrthoDB" id="262529at2759"/>
<dbReference type="SUPFAM" id="SSF56281">
    <property type="entry name" value="Metallo-hydrolase/oxidoreductase"/>
    <property type="match status" value="1"/>
</dbReference>
<keyword evidence="12" id="KW-0234">DNA repair</keyword>
<protein>
    <recommendedName>
        <fullName evidence="14">5' exonuclease Apollo</fullName>
        <ecNumber evidence="5">3.5.2.6</ecNumber>
    </recommendedName>
    <alternativeName>
        <fullName evidence="15">DNA cross-link repair 1B protein</fullName>
    </alternativeName>
    <alternativeName>
        <fullName evidence="16">SNM1 homolog B</fullName>
    </alternativeName>
</protein>
<evidence type="ECO:0000256" key="6">
    <source>
        <dbReference type="ARBA" id="ARBA00022454"/>
    </source>
</evidence>
<comment type="caution">
    <text evidence="18">The sequence shown here is derived from an EMBL/GenBank/DDBJ whole genome shotgun (WGS) entry which is preliminary data.</text>
</comment>
<comment type="subcellular location">
    <subcellularLocation>
        <location evidence="3">Chromosome</location>
        <location evidence="3">Telomere</location>
    </subcellularLocation>
    <subcellularLocation>
        <location evidence="2">Nucleus</location>
    </subcellularLocation>
</comment>
<keyword evidence="10" id="KW-0269">Exonuclease</keyword>
<dbReference type="PANTHER" id="PTHR23240:SF26">
    <property type="entry name" value="5' EXONUCLEASE APOLLO"/>
    <property type="match status" value="1"/>
</dbReference>
<evidence type="ECO:0000256" key="8">
    <source>
        <dbReference type="ARBA" id="ARBA00022763"/>
    </source>
</evidence>
<evidence type="ECO:0000256" key="14">
    <source>
        <dbReference type="ARBA" id="ARBA00039555"/>
    </source>
</evidence>
<accession>A0A2G8JML2</accession>
<dbReference type="GO" id="GO:0036297">
    <property type="term" value="P:interstrand cross-link repair"/>
    <property type="evidence" value="ECO:0007669"/>
    <property type="project" value="TreeGrafter"/>
</dbReference>
<dbReference type="GO" id="GO:0008800">
    <property type="term" value="F:beta-lactamase activity"/>
    <property type="evidence" value="ECO:0007669"/>
    <property type="project" value="UniProtKB-EC"/>
</dbReference>
<keyword evidence="19" id="KW-1185">Reference proteome</keyword>
<dbReference type="GO" id="GO:0005634">
    <property type="term" value="C:nucleus"/>
    <property type="evidence" value="ECO:0007669"/>
    <property type="project" value="UniProtKB-SubCell"/>
</dbReference>
<sequence>MNGCIIVKTPIAVDYWRFNHGGNSNLIHFLSHMHSDHTNGLSSSWRRPIYCSEITGKLLNVKLNVSCRLVRVLEIGQPHIIPLSEGSTETMTVTLIDANHCPGAVMFLFQGYFGNILYTADFKYSPLMFTAPGLDSSPLIDVLYLDNTYNDPRCKWDSNEAAAKLIEDLIAPVINDTNIVVALHNLGKEELLVQIAERFQRWIVVTPDRFETLQQLELPNVFTTDADASNIRVVTQPSITWKNLTHWNSHSKKTIVIVPTGLFTLSKKKSSYDHPNVYLVPYSCHSSYSELMEFVTKLCPKEIIPIVKDGGDTSDMRNFEDLLSKAEPIIFKMPESVRRYQTASNPHSFSFKFKAKGRGSHPLKRKQVSKRRIARGVVFEEEEENEAPSFSEPNVLDDCAKCASSPPGKKTRCSYSRSIDVIKATSRDLDNVIWTRDLQTKLNTKTWEEECNESKSLEKELTIGSDINRNSNNNISENTKSTNLKALNSRPICRSVHNATKRNEIIIPVKDRLTFYQSVAKMESNLKRSNTL</sequence>
<evidence type="ECO:0000256" key="2">
    <source>
        <dbReference type="ARBA" id="ARBA00004123"/>
    </source>
</evidence>
<evidence type="ECO:0000256" key="3">
    <source>
        <dbReference type="ARBA" id="ARBA00004574"/>
    </source>
</evidence>
<evidence type="ECO:0000256" key="11">
    <source>
        <dbReference type="ARBA" id="ARBA00022895"/>
    </source>
</evidence>
<proteinExistence type="inferred from homology"/>
<evidence type="ECO:0000256" key="10">
    <source>
        <dbReference type="ARBA" id="ARBA00022839"/>
    </source>
</evidence>
<dbReference type="GO" id="GO:0000781">
    <property type="term" value="C:chromosome, telomeric region"/>
    <property type="evidence" value="ECO:0007669"/>
    <property type="project" value="UniProtKB-SubCell"/>
</dbReference>